<feature type="coiled-coil region" evidence="1">
    <location>
        <begin position="75"/>
        <end position="116"/>
    </location>
</feature>
<dbReference type="Proteomes" id="UP000011087">
    <property type="component" value="Unassembled WGS sequence"/>
</dbReference>
<feature type="chain" id="PRO_5008771271" evidence="2">
    <location>
        <begin position="24"/>
        <end position="182"/>
    </location>
</feature>
<evidence type="ECO:0000313" key="3">
    <source>
        <dbReference type="EMBL" id="EKX47154.1"/>
    </source>
</evidence>
<accession>L1JG82</accession>
<dbReference type="AlphaFoldDB" id="L1JG82"/>
<evidence type="ECO:0000313" key="5">
    <source>
        <dbReference type="Proteomes" id="UP000011087"/>
    </source>
</evidence>
<name>L1JG82_GUITC</name>
<dbReference type="PaxDb" id="55529-EKX47154"/>
<reference evidence="4" key="3">
    <citation type="submission" date="2016-03" db="UniProtKB">
        <authorList>
            <consortium name="EnsemblProtists"/>
        </authorList>
    </citation>
    <scope>IDENTIFICATION</scope>
</reference>
<reference evidence="5" key="2">
    <citation type="submission" date="2012-11" db="EMBL/GenBank/DDBJ databases">
        <authorList>
            <person name="Kuo A."/>
            <person name="Curtis B.A."/>
            <person name="Tanifuji G."/>
            <person name="Burki F."/>
            <person name="Gruber A."/>
            <person name="Irimia M."/>
            <person name="Maruyama S."/>
            <person name="Arias M.C."/>
            <person name="Ball S.G."/>
            <person name="Gile G.H."/>
            <person name="Hirakawa Y."/>
            <person name="Hopkins J.F."/>
            <person name="Rensing S.A."/>
            <person name="Schmutz J."/>
            <person name="Symeonidi A."/>
            <person name="Elias M."/>
            <person name="Eveleigh R.J."/>
            <person name="Herman E.K."/>
            <person name="Klute M.J."/>
            <person name="Nakayama T."/>
            <person name="Obornik M."/>
            <person name="Reyes-Prieto A."/>
            <person name="Armbrust E.V."/>
            <person name="Aves S.J."/>
            <person name="Beiko R.G."/>
            <person name="Coutinho P."/>
            <person name="Dacks J.B."/>
            <person name="Durnford D.G."/>
            <person name="Fast N.M."/>
            <person name="Green B.R."/>
            <person name="Grisdale C."/>
            <person name="Hempe F."/>
            <person name="Henrissat B."/>
            <person name="Hoppner M.P."/>
            <person name="Ishida K.-I."/>
            <person name="Kim E."/>
            <person name="Koreny L."/>
            <person name="Kroth P.G."/>
            <person name="Liu Y."/>
            <person name="Malik S.-B."/>
            <person name="Maier U.G."/>
            <person name="McRose D."/>
            <person name="Mock T."/>
            <person name="Neilson J.A."/>
            <person name="Onodera N.T."/>
            <person name="Poole A.M."/>
            <person name="Pritham E.J."/>
            <person name="Richards T.A."/>
            <person name="Rocap G."/>
            <person name="Roy S.W."/>
            <person name="Sarai C."/>
            <person name="Schaack S."/>
            <person name="Shirato S."/>
            <person name="Slamovits C.H."/>
            <person name="Spencer D.F."/>
            <person name="Suzuki S."/>
            <person name="Worden A.Z."/>
            <person name="Zauner S."/>
            <person name="Barry K."/>
            <person name="Bell C."/>
            <person name="Bharti A.K."/>
            <person name="Crow J.A."/>
            <person name="Grimwood J."/>
            <person name="Kramer R."/>
            <person name="Lindquist E."/>
            <person name="Lucas S."/>
            <person name="Salamov A."/>
            <person name="McFadden G.I."/>
            <person name="Lane C.E."/>
            <person name="Keeling P.J."/>
            <person name="Gray M.W."/>
            <person name="Grigoriev I.V."/>
            <person name="Archibald J.M."/>
        </authorList>
    </citation>
    <scope>NUCLEOTIDE SEQUENCE</scope>
    <source>
        <strain evidence="5">CCMP2712</strain>
    </source>
</reference>
<dbReference type="KEGG" id="gtt:GUITHDRAFT_162783"/>
<keyword evidence="5" id="KW-1185">Reference proteome</keyword>
<dbReference type="OrthoDB" id="10250441at2759"/>
<protein>
    <submittedName>
        <fullName evidence="3 4">Uncharacterized protein</fullName>
    </submittedName>
</protein>
<evidence type="ECO:0000313" key="4">
    <source>
        <dbReference type="EnsemblProtists" id="EKX47154"/>
    </source>
</evidence>
<dbReference type="HOGENOM" id="CLU_1484684_0_0_1"/>
<organism evidence="3">
    <name type="scientific">Guillardia theta (strain CCMP2712)</name>
    <name type="common">Cryptophyte</name>
    <dbReference type="NCBI Taxonomy" id="905079"/>
    <lineage>
        <taxon>Eukaryota</taxon>
        <taxon>Cryptophyceae</taxon>
        <taxon>Pyrenomonadales</taxon>
        <taxon>Geminigeraceae</taxon>
        <taxon>Guillardia</taxon>
    </lineage>
</organism>
<proteinExistence type="predicted"/>
<dbReference type="EMBL" id="JH992991">
    <property type="protein sequence ID" value="EKX47154.1"/>
    <property type="molecule type" value="Genomic_DNA"/>
</dbReference>
<dbReference type="RefSeq" id="XP_005834134.1">
    <property type="nucleotide sequence ID" value="XM_005834077.1"/>
</dbReference>
<keyword evidence="1" id="KW-0175">Coiled coil</keyword>
<dbReference type="EnsemblProtists" id="EKX47154">
    <property type="protein sequence ID" value="EKX47154"/>
    <property type="gene ID" value="GUITHDRAFT_162783"/>
</dbReference>
<gene>
    <name evidence="3" type="ORF">GUITHDRAFT_162783</name>
</gene>
<reference evidence="3 5" key="1">
    <citation type="journal article" date="2012" name="Nature">
        <title>Algal genomes reveal evolutionary mosaicism and the fate of nucleomorphs.</title>
        <authorList>
            <consortium name="DOE Joint Genome Institute"/>
            <person name="Curtis B.A."/>
            <person name="Tanifuji G."/>
            <person name="Burki F."/>
            <person name="Gruber A."/>
            <person name="Irimia M."/>
            <person name="Maruyama S."/>
            <person name="Arias M.C."/>
            <person name="Ball S.G."/>
            <person name="Gile G.H."/>
            <person name="Hirakawa Y."/>
            <person name="Hopkins J.F."/>
            <person name="Kuo A."/>
            <person name="Rensing S.A."/>
            <person name="Schmutz J."/>
            <person name="Symeonidi A."/>
            <person name="Elias M."/>
            <person name="Eveleigh R.J."/>
            <person name="Herman E.K."/>
            <person name="Klute M.J."/>
            <person name="Nakayama T."/>
            <person name="Obornik M."/>
            <person name="Reyes-Prieto A."/>
            <person name="Armbrust E.V."/>
            <person name="Aves S.J."/>
            <person name="Beiko R.G."/>
            <person name="Coutinho P."/>
            <person name="Dacks J.B."/>
            <person name="Durnford D.G."/>
            <person name="Fast N.M."/>
            <person name="Green B.R."/>
            <person name="Grisdale C.J."/>
            <person name="Hempel F."/>
            <person name="Henrissat B."/>
            <person name="Hoppner M.P."/>
            <person name="Ishida K."/>
            <person name="Kim E."/>
            <person name="Koreny L."/>
            <person name="Kroth P.G."/>
            <person name="Liu Y."/>
            <person name="Malik S.B."/>
            <person name="Maier U.G."/>
            <person name="McRose D."/>
            <person name="Mock T."/>
            <person name="Neilson J.A."/>
            <person name="Onodera N.T."/>
            <person name="Poole A.M."/>
            <person name="Pritham E.J."/>
            <person name="Richards T.A."/>
            <person name="Rocap G."/>
            <person name="Roy S.W."/>
            <person name="Sarai C."/>
            <person name="Schaack S."/>
            <person name="Shirato S."/>
            <person name="Slamovits C.H."/>
            <person name="Spencer D.F."/>
            <person name="Suzuki S."/>
            <person name="Worden A.Z."/>
            <person name="Zauner S."/>
            <person name="Barry K."/>
            <person name="Bell C."/>
            <person name="Bharti A.K."/>
            <person name="Crow J.A."/>
            <person name="Grimwood J."/>
            <person name="Kramer R."/>
            <person name="Lindquist E."/>
            <person name="Lucas S."/>
            <person name="Salamov A."/>
            <person name="McFadden G.I."/>
            <person name="Lane C.E."/>
            <person name="Keeling P.J."/>
            <person name="Gray M.W."/>
            <person name="Grigoriev I.V."/>
            <person name="Archibald J.M."/>
        </authorList>
    </citation>
    <scope>NUCLEOTIDE SEQUENCE</scope>
    <source>
        <strain evidence="3 5">CCMP2712</strain>
    </source>
</reference>
<keyword evidence="2" id="KW-0732">Signal</keyword>
<sequence length="182" mass="20447">MAGNVGSLAIVTSCLLLLELAFATNSHGAPCSTASHRLPSTACQSGICPGQLSTRLRGGLQISSKMSENQFTYKDQLMLNQYAGLKKEVEDLQQELKKDHEDLESLRDALDELEIYKCKAPPEFDKIRNLPPPLQFRWGETFSTWDPQTVGDILESQLNGLETMVGWKSRRKIRRSCDLLKY</sequence>
<evidence type="ECO:0000256" key="2">
    <source>
        <dbReference type="SAM" id="SignalP"/>
    </source>
</evidence>
<evidence type="ECO:0000256" key="1">
    <source>
        <dbReference type="SAM" id="Coils"/>
    </source>
</evidence>
<feature type="signal peptide" evidence="2">
    <location>
        <begin position="1"/>
        <end position="23"/>
    </location>
</feature>
<dbReference type="GeneID" id="17303764"/>